<accession>A0AAD8RLW2</accession>
<proteinExistence type="predicted"/>
<dbReference type="InterPro" id="IPR029071">
    <property type="entry name" value="Ubiquitin-like_domsf"/>
</dbReference>
<dbReference type="SMART" id="SM00213">
    <property type="entry name" value="UBQ"/>
    <property type="match status" value="1"/>
</dbReference>
<dbReference type="AlphaFoldDB" id="A0AAD8RLW2"/>
<organism evidence="3 4">
    <name type="scientific">Lolium multiflorum</name>
    <name type="common">Italian ryegrass</name>
    <name type="synonym">Lolium perenne subsp. multiflorum</name>
    <dbReference type="NCBI Taxonomy" id="4521"/>
    <lineage>
        <taxon>Eukaryota</taxon>
        <taxon>Viridiplantae</taxon>
        <taxon>Streptophyta</taxon>
        <taxon>Embryophyta</taxon>
        <taxon>Tracheophyta</taxon>
        <taxon>Spermatophyta</taxon>
        <taxon>Magnoliopsida</taxon>
        <taxon>Liliopsida</taxon>
        <taxon>Poales</taxon>
        <taxon>Poaceae</taxon>
        <taxon>BOP clade</taxon>
        <taxon>Pooideae</taxon>
        <taxon>Poodae</taxon>
        <taxon>Poeae</taxon>
        <taxon>Poeae Chloroplast Group 2 (Poeae type)</taxon>
        <taxon>Loliodinae</taxon>
        <taxon>Loliinae</taxon>
        <taxon>Lolium</taxon>
    </lineage>
</organism>
<dbReference type="Gene3D" id="3.10.20.90">
    <property type="entry name" value="Phosphatidylinositol 3-kinase Catalytic Subunit, Chain A, domain 1"/>
    <property type="match status" value="1"/>
</dbReference>
<dbReference type="GO" id="GO:0003729">
    <property type="term" value="F:mRNA binding"/>
    <property type="evidence" value="ECO:0007669"/>
    <property type="project" value="UniProtKB-ARBA"/>
</dbReference>
<name>A0AAD8RLW2_LOLMU</name>
<dbReference type="SUPFAM" id="SSF54236">
    <property type="entry name" value="Ubiquitin-like"/>
    <property type="match status" value="1"/>
</dbReference>
<evidence type="ECO:0000313" key="3">
    <source>
        <dbReference type="EMBL" id="KAK1626126.1"/>
    </source>
</evidence>
<evidence type="ECO:0000313" key="4">
    <source>
        <dbReference type="Proteomes" id="UP001231189"/>
    </source>
</evidence>
<dbReference type="PRINTS" id="PR00348">
    <property type="entry name" value="UBIQUITIN"/>
</dbReference>
<dbReference type="Proteomes" id="UP001231189">
    <property type="component" value="Unassembled WGS sequence"/>
</dbReference>
<reference evidence="3" key="1">
    <citation type="submission" date="2023-07" db="EMBL/GenBank/DDBJ databases">
        <title>A chromosome-level genome assembly of Lolium multiflorum.</title>
        <authorList>
            <person name="Chen Y."/>
            <person name="Copetti D."/>
            <person name="Kolliker R."/>
            <person name="Studer B."/>
        </authorList>
    </citation>
    <scope>NUCLEOTIDE SEQUENCE</scope>
    <source>
        <strain evidence="3">02402/16</strain>
        <tissue evidence="3">Leaf</tissue>
    </source>
</reference>
<protein>
    <recommendedName>
        <fullName evidence="2">Ubiquitin-like domain-containing protein</fullName>
    </recommendedName>
</protein>
<dbReference type="EMBL" id="JAUUTY010000005">
    <property type="protein sequence ID" value="KAK1626126.1"/>
    <property type="molecule type" value="Genomic_DNA"/>
</dbReference>
<evidence type="ECO:0000259" key="2">
    <source>
        <dbReference type="PROSITE" id="PS50053"/>
    </source>
</evidence>
<dbReference type="InterPro" id="IPR050158">
    <property type="entry name" value="Ubiquitin_ubiquitin-like"/>
</dbReference>
<dbReference type="InterPro" id="IPR019956">
    <property type="entry name" value="Ubiquitin_dom"/>
</dbReference>
<evidence type="ECO:0000256" key="1">
    <source>
        <dbReference type="ARBA" id="ARBA00022499"/>
    </source>
</evidence>
<dbReference type="InterPro" id="IPR000626">
    <property type="entry name" value="Ubiquitin-like_dom"/>
</dbReference>
<feature type="domain" description="Ubiquitin-like" evidence="2">
    <location>
        <begin position="1"/>
        <end position="84"/>
    </location>
</feature>
<sequence>MQIFVREAWVHDKGNIVALDVERSDTVDDVMAMIQDEIGVPTDKQRLFHGGKQLLEVEGRTRTMADYNIMDGSRLELLVRVGGGNCEVCGSHGTMRRDPELVKKNIWIDVDRVVLSLD</sequence>
<dbReference type="PANTHER" id="PTHR10666">
    <property type="entry name" value="UBIQUITIN"/>
    <property type="match status" value="1"/>
</dbReference>
<keyword evidence="4" id="KW-1185">Reference proteome</keyword>
<comment type="caution">
    <text evidence="3">The sequence shown here is derived from an EMBL/GenBank/DDBJ whole genome shotgun (WGS) entry which is preliminary data.</text>
</comment>
<gene>
    <name evidence="3" type="ORF">QYE76_000441</name>
</gene>
<dbReference type="Pfam" id="PF00240">
    <property type="entry name" value="ubiquitin"/>
    <property type="match status" value="1"/>
</dbReference>
<dbReference type="PROSITE" id="PS50053">
    <property type="entry name" value="UBIQUITIN_2"/>
    <property type="match status" value="1"/>
</dbReference>
<keyword evidence="1" id="KW-1017">Isopeptide bond</keyword>